<reference evidence="4 5" key="1">
    <citation type="submission" date="2017-04" db="EMBL/GenBank/DDBJ databases">
        <title>Comparative genome analysis of Subtercola boreus.</title>
        <authorList>
            <person name="Cho Y.-J."/>
            <person name="Cho A."/>
            <person name="Kim O.-S."/>
            <person name="Lee J.-I."/>
        </authorList>
    </citation>
    <scope>NUCLEOTIDE SEQUENCE [LARGE SCALE GENOMIC DNA]</scope>
    <source>
        <strain evidence="4 5">P27479</strain>
    </source>
</reference>
<dbReference type="AlphaFoldDB" id="A0A3E0W3F0"/>
<dbReference type="EMBL" id="NBXB01000011">
    <property type="protein sequence ID" value="RFA16501.1"/>
    <property type="molecule type" value="Genomic_DNA"/>
</dbReference>
<dbReference type="GO" id="GO:0045437">
    <property type="term" value="F:uridine nucleosidase activity"/>
    <property type="evidence" value="ECO:0007669"/>
    <property type="project" value="UniProtKB-ARBA"/>
</dbReference>
<dbReference type="PANTHER" id="PTHR12304:SF4">
    <property type="entry name" value="URIDINE NUCLEOSIDASE"/>
    <property type="match status" value="1"/>
</dbReference>
<keyword evidence="2" id="KW-0326">Glycosidase</keyword>
<dbReference type="GO" id="GO:0008477">
    <property type="term" value="F:purine nucleosidase activity"/>
    <property type="evidence" value="ECO:0007669"/>
    <property type="project" value="TreeGrafter"/>
</dbReference>
<name>A0A3E0W3F0_9MICO</name>
<dbReference type="GO" id="GO:0006152">
    <property type="term" value="P:purine nucleoside catabolic process"/>
    <property type="evidence" value="ECO:0007669"/>
    <property type="project" value="TreeGrafter"/>
</dbReference>
<protein>
    <submittedName>
        <fullName evidence="4">Ribonucleoside hydrolase</fullName>
    </submittedName>
</protein>
<proteinExistence type="predicted"/>
<dbReference type="InterPro" id="IPR036452">
    <property type="entry name" value="Ribo_hydro-like"/>
</dbReference>
<dbReference type="InterPro" id="IPR023186">
    <property type="entry name" value="IUNH"/>
</dbReference>
<sequence>MPRKIILDCDPGHDDAIAILLAHGNPDVELVAVTTVVGNQTLDKVTRNALSVARVAGITGVPFAAGAPRPLVRKIEVAETIHGESGLDGPVLPEPTITLDPRHAIDLIIDTIMAHESGEITLVATAGLTNIAMAVRKEPRIASRVREIVLMGGAYAGGNWSATSEFNIIIDPEAAHIVFNEAWPLTMVGLDLTHQALATPAVAAAIAAIDTAPARFVGELLEFFGETYRKHQGFDSPPVHDPCAVAYVIDPTIMTTRRVPLDIELTGTLTLGMTVADFRAPAPDDCTTQVAVKLDHARFWALVTEALERIGDPAQ</sequence>
<dbReference type="Gene3D" id="3.90.245.10">
    <property type="entry name" value="Ribonucleoside hydrolase-like"/>
    <property type="match status" value="1"/>
</dbReference>
<evidence type="ECO:0000256" key="2">
    <source>
        <dbReference type="ARBA" id="ARBA00023295"/>
    </source>
</evidence>
<dbReference type="PROSITE" id="PS01247">
    <property type="entry name" value="IUNH"/>
    <property type="match status" value="1"/>
</dbReference>
<comment type="caution">
    <text evidence="4">The sequence shown here is derived from an EMBL/GenBank/DDBJ whole genome shotgun (WGS) entry which is preliminary data.</text>
</comment>
<evidence type="ECO:0000259" key="3">
    <source>
        <dbReference type="Pfam" id="PF01156"/>
    </source>
</evidence>
<dbReference type="PANTHER" id="PTHR12304">
    <property type="entry name" value="INOSINE-URIDINE PREFERRING NUCLEOSIDE HYDROLASE"/>
    <property type="match status" value="1"/>
</dbReference>
<gene>
    <name evidence="4" type="primary">rihB</name>
    <name evidence="4" type="ORF">B7R22_03215</name>
</gene>
<accession>A0A3E0W3F0</accession>
<dbReference type="OrthoDB" id="9797882at2"/>
<evidence type="ECO:0000313" key="5">
    <source>
        <dbReference type="Proteomes" id="UP000256541"/>
    </source>
</evidence>
<organism evidence="4 5">
    <name type="scientific">Subtercola boreus</name>
    <dbReference type="NCBI Taxonomy" id="120213"/>
    <lineage>
        <taxon>Bacteria</taxon>
        <taxon>Bacillati</taxon>
        <taxon>Actinomycetota</taxon>
        <taxon>Actinomycetes</taxon>
        <taxon>Micrococcales</taxon>
        <taxon>Microbacteriaceae</taxon>
        <taxon>Subtercola</taxon>
    </lineage>
</organism>
<dbReference type="Proteomes" id="UP000256541">
    <property type="component" value="Unassembled WGS sequence"/>
</dbReference>
<keyword evidence="1 4" id="KW-0378">Hydrolase</keyword>
<dbReference type="RefSeq" id="WP_116410366.1">
    <property type="nucleotide sequence ID" value="NZ_NBXB01000011.1"/>
</dbReference>
<dbReference type="SUPFAM" id="SSF53590">
    <property type="entry name" value="Nucleoside hydrolase"/>
    <property type="match status" value="1"/>
</dbReference>
<dbReference type="InterPro" id="IPR015910">
    <property type="entry name" value="I/U_nuclsd_hydro_CS"/>
</dbReference>
<dbReference type="GO" id="GO:0005829">
    <property type="term" value="C:cytosol"/>
    <property type="evidence" value="ECO:0007669"/>
    <property type="project" value="TreeGrafter"/>
</dbReference>
<feature type="domain" description="Inosine/uridine-preferring nucleoside hydrolase" evidence="3">
    <location>
        <begin position="5"/>
        <end position="301"/>
    </location>
</feature>
<dbReference type="Pfam" id="PF01156">
    <property type="entry name" value="IU_nuc_hydro"/>
    <property type="match status" value="1"/>
</dbReference>
<evidence type="ECO:0000313" key="4">
    <source>
        <dbReference type="EMBL" id="RFA16501.1"/>
    </source>
</evidence>
<dbReference type="CDD" id="cd02651">
    <property type="entry name" value="nuc_hydro_IU_UC_XIUA"/>
    <property type="match status" value="1"/>
</dbReference>
<dbReference type="InterPro" id="IPR001910">
    <property type="entry name" value="Inosine/uridine_hydrolase_dom"/>
</dbReference>
<evidence type="ECO:0000256" key="1">
    <source>
        <dbReference type="ARBA" id="ARBA00022801"/>
    </source>
</evidence>